<organism evidence="3 4">
    <name type="scientific">Staphylococcus massiliensis S46</name>
    <dbReference type="NCBI Taxonomy" id="1229783"/>
    <lineage>
        <taxon>Bacteria</taxon>
        <taxon>Bacillati</taxon>
        <taxon>Bacillota</taxon>
        <taxon>Bacilli</taxon>
        <taxon>Bacillales</taxon>
        <taxon>Staphylococcaceae</taxon>
        <taxon>Staphylococcus</taxon>
    </lineage>
</organism>
<dbReference type="PANTHER" id="PTHR11487">
    <property type="entry name" value="THIOESTERASE"/>
    <property type="match status" value="1"/>
</dbReference>
<proteinExistence type="inferred from homology"/>
<dbReference type="SUPFAM" id="SSF53474">
    <property type="entry name" value="alpha/beta-Hydrolases"/>
    <property type="match status" value="1"/>
</dbReference>
<dbReference type="Proteomes" id="UP000009885">
    <property type="component" value="Unassembled WGS sequence"/>
</dbReference>
<comment type="similarity">
    <text evidence="1">Belongs to the thioesterase family.</text>
</comment>
<evidence type="ECO:0000256" key="1">
    <source>
        <dbReference type="ARBA" id="ARBA00007169"/>
    </source>
</evidence>
<dbReference type="InterPro" id="IPR029058">
    <property type="entry name" value="AB_hydrolase_fold"/>
</dbReference>
<dbReference type="Gene3D" id="3.40.50.1820">
    <property type="entry name" value="alpha/beta hydrolase"/>
    <property type="match status" value="1"/>
</dbReference>
<feature type="domain" description="Thioesterase" evidence="2">
    <location>
        <begin position="4"/>
        <end position="227"/>
    </location>
</feature>
<dbReference type="STRING" id="1229783.C273_02003"/>
<dbReference type="PANTHER" id="PTHR11487:SF0">
    <property type="entry name" value="S-ACYL FATTY ACID SYNTHASE THIOESTERASE, MEDIUM CHAIN"/>
    <property type="match status" value="1"/>
</dbReference>
<sequence>MSKRQLICLPYAGGSASIYNDLKAHVQDDIELKTIELPGKGSRFTESPLTSIEDMVNEVVAQIKDLNVGDYDILGYSLGTILAYETYFKLKEAGMTLPKRLFLAASEPIGYRGEPEGVKDMDQDAFKTFIKDKGGTPEAVLENDELWQLVSPSLRADFEAIDAYSDKPHDDEIDLDAVIMSGEDDIDFETLSKWEAYFSGKVTIEYFDGGHFFLHNEPKAIAEVIHQHALS</sequence>
<dbReference type="RefSeq" id="WP_009382168.1">
    <property type="nucleotide sequence ID" value="NZ_AMSQ01000003.1"/>
</dbReference>
<dbReference type="EMBL" id="AMSQ01000003">
    <property type="protein sequence ID" value="EKU50003.1"/>
    <property type="molecule type" value="Genomic_DNA"/>
</dbReference>
<dbReference type="Pfam" id="PF00975">
    <property type="entry name" value="Thioesterase"/>
    <property type="match status" value="1"/>
</dbReference>
<protein>
    <recommendedName>
        <fullName evidence="2">Thioesterase domain-containing protein</fullName>
    </recommendedName>
</protein>
<name>K9ARE4_9STAP</name>
<evidence type="ECO:0000259" key="2">
    <source>
        <dbReference type="Pfam" id="PF00975"/>
    </source>
</evidence>
<dbReference type="GO" id="GO:0008610">
    <property type="term" value="P:lipid biosynthetic process"/>
    <property type="evidence" value="ECO:0007669"/>
    <property type="project" value="TreeGrafter"/>
</dbReference>
<comment type="caution">
    <text evidence="3">The sequence shown here is derived from an EMBL/GenBank/DDBJ whole genome shotgun (WGS) entry which is preliminary data.</text>
</comment>
<accession>K9ARE4</accession>
<gene>
    <name evidence="3" type="ORF">C273_02003</name>
</gene>
<dbReference type="AlphaFoldDB" id="K9ARE4"/>
<dbReference type="OrthoDB" id="2213423at2"/>
<dbReference type="PATRIC" id="fig|1229783.3.peg.404"/>
<dbReference type="eggNOG" id="COG3208">
    <property type="taxonomic scope" value="Bacteria"/>
</dbReference>
<evidence type="ECO:0000313" key="4">
    <source>
        <dbReference type="Proteomes" id="UP000009885"/>
    </source>
</evidence>
<evidence type="ECO:0000313" key="3">
    <source>
        <dbReference type="EMBL" id="EKU50003.1"/>
    </source>
</evidence>
<reference evidence="3 4" key="1">
    <citation type="journal article" date="2013" name="Genome Announc.">
        <title>Genome Sequence of Staphylococcus massiliensis Strain S46, Isolated from the Surface of Healthy Human Skin.</title>
        <authorList>
            <person name="Srivastav R."/>
            <person name="Singh A."/>
            <person name="Jangir P.K."/>
            <person name="Kumari C."/>
            <person name="Muduli S."/>
            <person name="Sharma R."/>
        </authorList>
    </citation>
    <scope>NUCLEOTIDE SEQUENCE [LARGE SCALE GENOMIC DNA]</scope>
    <source>
        <strain evidence="3 4">S46</strain>
    </source>
</reference>
<dbReference type="InterPro" id="IPR001031">
    <property type="entry name" value="Thioesterase"/>
</dbReference>
<keyword evidence="4" id="KW-1185">Reference proteome</keyword>
<dbReference type="InterPro" id="IPR012223">
    <property type="entry name" value="TEII"/>
</dbReference>